<dbReference type="PROSITE" id="PS50857">
    <property type="entry name" value="COX2_CUA"/>
    <property type="match status" value="1"/>
</dbReference>
<evidence type="ECO:0000256" key="15">
    <source>
        <dbReference type="RuleBase" id="RU004024"/>
    </source>
</evidence>
<dbReference type="GO" id="GO:0005886">
    <property type="term" value="C:plasma membrane"/>
    <property type="evidence" value="ECO:0007669"/>
    <property type="project" value="UniProtKB-SubCell"/>
</dbReference>
<dbReference type="InterPro" id="IPR002429">
    <property type="entry name" value="CcO_II-like_C"/>
</dbReference>
<dbReference type="InterPro" id="IPR008972">
    <property type="entry name" value="Cupredoxin"/>
</dbReference>
<dbReference type="Proteomes" id="UP000183376">
    <property type="component" value="Chromosome I"/>
</dbReference>
<keyword evidence="9 16" id="KW-1133">Transmembrane helix</keyword>
<evidence type="ECO:0000256" key="3">
    <source>
        <dbReference type="ARBA" id="ARBA00022448"/>
    </source>
</evidence>
<dbReference type="InterPro" id="IPR014222">
    <property type="entry name" value="Cyt_c_oxidase_su2"/>
</dbReference>
<keyword evidence="4 14" id="KW-0679">Respiratory chain</keyword>
<reference evidence="18 19" key="1">
    <citation type="submission" date="2016-10" db="EMBL/GenBank/DDBJ databases">
        <authorList>
            <person name="de Groot N.N."/>
        </authorList>
    </citation>
    <scope>NUCLEOTIDE SEQUENCE [LARGE SCALE GENOMIC DNA]</scope>
    <source>
        <strain evidence="18 19">DSM 44149</strain>
    </source>
</reference>
<dbReference type="AlphaFoldDB" id="A0A1H0CPF1"/>
<keyword evidence="10 15" id="KW-0186">Copper</keyword>
<evidence type="ECO:0000313" key="18">
    <source>
        <dbReference type="EMBL" id="SDN59740.1"/>
    </source>
</evidence>
<evidence type="ECO:0000256" key="6">
    <source>
        <dbReference type="ARBA" id="ARBA00022723"/>
    </source>
</evidence>
<comment type="catalytic activity">
    <reaction evidence="13 15">
        <text>4 Fe(II)-[cytochrome c] + O2 + 8 H(+)(in) = 4 Fe(III)-[cytochrome c] + 2 H2O + 4 H(+)(out)</text>
        <dbReference type="Rhea" id="RHEA:11436"/>
        <dbReference type="Rhea" id="RHEA-COMP:10350"/>
        <dbReference type="Rhea" id="RHEA-COMP:14399"/>
        <dbReference type="ChEBI" id="CHEBI:15377"/>
        <dbReference type="ChEBI" id="CHEBI:15378"/>
        <dbReference type="ChEBI" id="CHEBI:15379"/>
        <dbReference type="ChEBI" id="CHEBI:29033"/>
        <dbReference type="ChEBI" id="CHEBI:29034"/>
        <dbReference type="EC" id="7.1.1.9"/>
    </reaction>
</comment>
<evidence type="ECO:0000259" key="17">
    <source>
        <dbReference type="PROSITE" id="PS50857"/>
    </source>
</evidence>
<keyword evidence="5 14" id="KW-0812">Transmembrane</keyword>
<comment type="subcellular location">
    <subcellularLocation>
        <location evidence="14">Cell membrane</location>
        <topology evidence="14">Multi-pass membrane protein</topology>
    </subcellularLocation>
    <subcellularLocation>
        <location evidence="1">Membrane</location>
        <topology evidence="1">Multi-pass membrane protein</topology>
    </subcellularLocation>
</comment>
<dbReference type="PANTHER" id="PTHR22888">
    <property type="entry name" value="CYTOCHROME C OXIDASE, SUBUNIT II"/>
    <property type="match status" value="1"/>
</dbReference>
<keyword evidence="3 14" id="KW-0813">Transport</keyword>
<dbReference type="Gene3D" id="2.60.40.420">
    <property type="entry name" value="Cupredoxins - blue copper proteins"/>
    <property type="match status" value="1"/>
</dbReference>
<evidence type="ECO:0000313" key="19">
    <source>
        <dbReference type="Proteomes" id="UP000183376"/>
    </source>
</evidence>
<evidence type="ECO:0000256" key="7">
    <source>
        <dbReference type="ARBA" id="ARBA00022967"/>
    </source>
</evidence>
<dbReference type="GO" id="GO:0042773">
    <property type="term" value="P:ATP synthesis coupled electron transport"/>
    <property type="evidence" value="ECO:0007669"/>
    <property type="project" value="TreeGrafter"/>
</dbReference>
<evidence type="ECO:0000256" key="2">
    <source>
        <dbReference type="ARBA" id="ARBA00007866"/>
    </source>
</evidence>
<dbReference type="eggNOG" id="COG1622">
    <property type="taxonomic scope" value="Bacteria"/>
</dbReference>
<comment type="similarity">
    <text evidence="2 14">Belongs to the cytochrome c oxidase subunit 2 family.</text>
</comment>
<evidence type="ECO:0000256" key="10">
    <source>
        <dbReference type="ARBA" id="ARBA00023008"/>
    </source>
</evidence>
<dbReference type="GO" id="GO:0005507">
    <property type="term" value="F:copper ion binding"/>
    <property type="evidence" value="ECO:0007669"/>
    <property type="project" value="InterPro"/>
</dbReference>
<dbReference type="InterPro" id="IPR011759">
    <property type="entry name" value="Cyt_c_oxidase_su2_TM_dom"/>
</dbReference>
<dbReference type="SUPFAM" id="SSF81464">
    <property type="entry name" value="Cytochrome c oxidase subunit II-like, transmembrane region"/>
    <property type="match status" value="1"/>
</dbReference>
<evidence type="ECO:0000256" key="11">
    <source>
        <dbReference type="ARBA" id="ARBA00023136"/>
    </source>
</evidence>
<keyword evidence="6 15" id="KW-0479">Metal-binding</keyword>
<evidence type="ECO:0000256" key="4">
    <source>
        <dbReference type="ARBA" id="ARBA00022660"/>
    </source>
</evidence>
<dbReference type="InterPro" id="IPR036257">
    <property type="entry name" value="Cyt_c_oxidase_su2_TM_sf"/>
</dbReference>
<evidence type="ECO:0000256" key="16">
    <source>
        <dbReference type="SAM" id="Phobius"/>
    </source>
</evidence>
<feature type="transmembrane region" description="Helical" evidence="16">
    <location>
        <begin position="66"/>
        <end position="88"/>
    </location>
</feature>
<evidence type="ECO:0000256" key="8">
    <source>
        <dbReference type="ARBA" id="ARBA00022982"/>
    </source>
</evidence>
<dbReference type="EC" id="7.1.1.9" evidence="15"/>
<feature type="transmembrane region" description="Helical" evidence="16">
    <location>
        <begin position="109"/>
        <end position="127"/>
    </location>
</feature>
<keyword evidence="11 16" id="KW-0472">Membrane</keyword>
<feature type="domain" description="Cytochrome oxidase subunit II copper A binding" evidence="17">
    <location>
        <begin position="139"/>
        <end position="270"/>
    </location>
</feature>
<dbReference type="InterPro" id="IPR001505">
    <property type="entry name" value="Copper_CuA"/>
</dbReference>
<organism evidence="18 19">
    <name type="scientific">Allokutzneria albata</name>
    <name type="common">Kibdelosporangium albatum</name>
    <dbReference type="NCBI Taxonomy" id="211114"/>
    <lineage>
        <taxon>Bacteria</taxon>
        <taxon>Bacillati</taxon>
        <taxon>Actinomycetota</taxon>
        <taxon>Actinomycetes</taxon>
        <taxon>Pseudonocardiales</taxon>
        <taxon>Pseudonocardiaceae</taxon>
        <taxon>Allokutzneria</taxon>
    </lineage>
</organism>
<dbReference type="GO" id="GO:0004129">
    <property type="term" value="F:cytochrome-c oxidase activity"/>
    <property type="evidence" value="ECO:0007669"/>
    <property type="project" value="UniProtKB-EC"/>
</dbReference>
<comment type="function">
    <text evidence="12 15">Subunits I and II form the functional core of the enzyme complex. Electrons originating in cytochrome c are transferred via heme a and Cu(A) to the binuclear center formed by heme a3 and Cu(B).</text>
</comment>
<keyword evidence="7" id="KW-1278">Translocase</keyword>
<evidence type="ECO:0000256" key="13">
    <source>
        <dbReference type="ARBA" id="ARBA00047816"/>
    </source>
</evidence>
<name>A0A1H0CPF1_ALLAB</name>
<dbReference type="EMBL" id="LT629701">
    <property type="protein sequence ID" value="SDN59740.1"/>
    <property type="molecule type" value="Genomic_DNA"/>
</dbReference>
<gene>
    <name evidence="18" type="ORF">SAMN04489726_7341</name>
</gene>
<dbReference type="Pfam" id="PF00116">
    <property type="entry name" value="COX2"/>
    <property type="match status" value="1"/>
</dbReference>
<dbReference type="GO" id="GO:0016491">
    <property type="term" value="F:oxidoreductase activity"/>
    <property type="evidence" value="ECO:0007669"/>
    <property type="project" value="InterPro"/>
</dbReference>
<proteinExistence type="inferred from homology"/>
<evidence type="ECO:0000256" key="9">
    <source>
        <dbReference type="ARBA" id="ARBA00022989"/>
    </source>
</evidence>
<dbReference type="NCBIfam" id="TIGR02866">
    <property type="entry name" value="CoxB"/>
    <property type="match status" value="1"/>
</dbReference>
<sequence>MSRKEERHLLAGVRQRPARAARLTKVLALVGMVAVVATGCSTEEVLRFGWPEGVTPQAEQMRQLWTWSVIAALAMGVLVWGLILWSVIFHRKKSEEFPRQTQYNVPLEMVYITVPTIIVVVLFYFTAVTQNFVNAKDEPADINVKVTSFQWNWEFTYTDAKHKSSTGQQISTVGSSSEIPLLVLPTGKNVRYTLESKDVIHSFWVPDFLFKRDTFPYPKKNNQDNVFQNRIDSPGAFVGRCAELCGTYHAVMNFEVRALPSDVFDRYMALRAKENAKTGKPYTAAEALAELNCGELCAPQAITTKPFNTDRTAGTASGR</sequence>
<keyword evidence="19" id="KW-1185">Reference proteome</keyword>
<keyword evidence="8 14" id="KW-0249">Electron transport</keyword>
<accession>A0A1H0CPF1</accession>
<protein>
    <recommendedName>
        <fullName evidence="15">Cytochrome c oxidase subunit 2</fullName>
        <ecNumber evidence="15">7.1.1.9</ecNumber>
    </recommendedName>
</protein>
<evidence type="ECO:0000256" key="12">
    <source>
        <dbReference type="ARBA" id="ARBA00024688"/>
    </source>
</evidence>
<dbReference type="Gene3D" id="1.10.287.90">
    <property type="match status" value="1"/>
</dbReference>
<evidence type="ECO:0000256" key="1">
    <source>
        <dbReference type="ARBA" id="ARBA00004141"/>
    </source>
</evidence>
<dbReference type="InterPro" id="IPR045187">
    <property type="entry name" value="CcO_II"/>
</dbReference>
<dbReference type="Pfam" id="PF02790">
    <property type="entry name" value="COX2_TM"/>
    <property type="match status" value="1"/>
</dbReference>
<evidence type="ECO:0000256" key="5">
    <source>
        <dbReference type="ARBA" id="ARBA00022692"/>
    </source>
</evidence>
<dbReference type="PROSITE" id="PS00078">
    <property type="entry name" value="COX2"/>
    <property type="match status" value="1"/>
</dbReference>
<dbReference type="STRING" id="211114.SAMN04489726_7341"/>
<evidence type="ECO:0000256" key="14">
    <source>
        <dbReference type="RuleBase" id="RU000456"/>
    </source>
</evidence>
<dbReference type="SUPFAM" id="SSF49503">
    <property type="entry name" value="Cupredoxins"/>
    <property type="match status" value="1"/>
</dbReference>
<dbReference type="PANTHER" id="PTHR22888:SF9">
    <property type="entry name" value="CYTOCHROME C OXIDASE SUBUNIT 2"/>
    <property type="match status" value="1"/>
</dbReference>
<comment type="cofactor">
    <cofactor evidence="15">
        <name>Cu cation</name>
        <dbReference type="ChEBI" id="CHEBI:23378"/>
    </cofactor>
    <text evidence="15">Binds a copper A center.</text>
</comment>